<sequence length="201" mass="22699">MMKYLGIVGLLFSLLACEQKQVGDVPRPKGYNRIDLPAAQYAPLEAGHPYQFEVSKYAQVIPDTVTIGNKKEVFKAEPHWIYLYYPRWDAFIQITYKPLGGDKQKMKALINDAFALAYKHQAKAAGIHDYIMTTSDGRKAGLIELNGEVATSLQFFTTDSTKHFLRGAIYVKTATQNDSLAPVIRFLKQDALHLIQTLSWK</sequence>
<comment type="caution">
    <text evidence="1">The sequence shown here is derived from an EMBL/GenBank/DDBJ whole genome shotgun (WGS) entry which is preliminary data.</text>
</comment>
<dbReference type="RefSeq" id="WP_315576042.1">
    <property type="nucleotide sequence ID" value="NZ_JARDXH010000003.1"/>
</dbReference>
<keyword evidence="2" id="KW-1185">Reference proteome</keyword>
<accession>A0ABU3TP12</accession>
<protein>
    <submittedName>
        <fullName evidence="1">Gliding motility lipoprotein GldD</fullName>
    </submittedName>
</protein>
<dbReference type="Proteomes" id="UP001249959">
    <property type="component" value="Unassembled WGS sequence"/>
</dbReference>
<dbReference type="EMBL" id="JAVNWW010000001">
    <property type="protein sequence ID" value="MDU0807608.1"/>
    <property type="molecule type" value="Genomic_DNA"/>
</dbReference>
<proteinExistence type="predicted"/>
<name>A0ABU3TP12_9BACT</name>
<dbReference type="InterPro" id="IPR019850">
    <property type="entry name" value="GldD-like"/>
</dbReference>
<dbReference type="PROSITE" id="PS51257">
    <property type="entry name" value="PROKAR_LIPOPROTEIN"/>
    <property type="match status" value="1"/>
</dbReference>
<keyword evidence="1" id="KW-0449">Lipoprotein</keyword>
<dbReference type="Pfam" id="PF25593">
    <property type="entry name" value="GldD_lipo"/>
    <property type="match status" value="1"/>
</dbReference>
<organism evidence="1 2">
    <name type="scientific">Aquirufa regiilacus</name>
    <dbReference type="NCBI Taxonomy" id="3024868"/>
    <lineage>
        <taxon>Bacteria</taxon>
        <taxon>Pseudomonadati</taxon>
        <taxon>Bacteroidota</taxon>
        <taxon>Cytophagia</taxon>
        <taxon>Cytophagales</taxon>
        <taxon>Flectobacillaceae</taxon>
        <taxon>Aquirufa</taxon>
    </lineage>
</organism>
<evidence type="ECO:0000313" key="2">
    <source>
        <dbReference type="Proteomes" id="UP001249959"/>
    </source>
</evidence>
<evidence type="ECO:0000313" key="1">
    <source>
        <dbReference type="EMBL" id="MDU0807608.1"/>
    </source>
</evidence>
<reference evidence="1 2" key="1">
    <citation type="submission" date="2023-09" db="EMBL/GenBank/DDBJ databases">
        <title>Aquirufa genomes.</title>
        <authorList>
            <person name="Pitt A."/>
        </authorList>
    </citation>
    <scope>NUCLEOTIDE SEQUENCE [LARGE SCALE GENOMIC DNA]</scope>
    <source>
        <strain evidence="1 2">LEOWEIH-7C</strain>
    </source>
</reference>
<gene>
    <name evidence="1" type="ORF">PQG45_01015</name>
</gene>